<dbReference type="Pfam" id="PF23387">
    <property type="entry name" value="TPR_IFT80_172"/>
    <property type="match status" value="1"/>
</dbReference>
<evidence type="ECO:0000256" key="5">
    <source>
        <dbReference type="ARBA" id="ARBA00022803"/>
    </source>
</evidence>
<evidence type="ECO:0000259" key="11">
    <source>
        <dbReference type="Pfam" id="PF24762"/>
    </source>
</evidence>
<dbReference type="Pfam" id="PF15911">
    <property type="entry name" value="Beta-prop_WDR19_2nd"/>
    <property type="match status" value="1"/>
</dbReference>
<dbReference type="SUPFAM" id="SSF50978">
    <property type="entry name" value="WD40 repeat-like"/>
    <property type="match status" value="1"/>
</dbReference>
<name>A0A2A2KLE5_9BILA</name>
<dbReference type="InterPro" id="IPR036322">
    <property type="entry name" value="WD40_repeat_dom_sf"/>
</dbReference>
<evidence type="ECO:0000256" key="6">
    <source>
        <dbReference type="ARBA" id="ARBA00023069"/>
    </source>
</evidence>
<keyword evidence="13" id="KW-1185">Reference proteome</keyword>
<dbReference type="Gene3D" id="1.25.40.470">
    <property type="match status" value="2"/>
</dbReference>
<evidence type="ECO:0000256" key="3">
    <source>
        <dbReference type="ARBA" id="ARBA00022737"/>
    </source>
</evidence>
<dbReference type="EMBL" id="LIAE01008278">
    <property type="protein sequence ID" value="PAV74794.1"/>
    <property type="molecule type" value="Genomic_DNA"/>
</dbReference>
<dbReference type="PANTHER" id="PTHR14920">
    <property type="entry name" value="OSMOTIC AVOIDANCE ABNORMAL PROTEIN 1/WD REPEAT MEMBRANE PROTEIN"/>
    <property type="match status" value="1"/>
</dbReference>
<organism evidence="12 13">
    <name type="scientific">Diploscapter pachys</name>
    <dbReference type="NCBI Taxonomy" id="2018661"/>
    <lineage>
        <taxon>Eukaryota</taxon>
        <taxon>Metazoa</taxon>
        <taxon>Ecdysozoa</taxon>
        <taxon>Nematoda</taxon>
        <taxon>Chromadorea</taxon>
        <taxon>Rhabditida</taxon>
        <taxon>Rhabditina</taxon>
        <taxon>Rhabditomorpha</taxon>
        <taxon>Rhabditoidea</taxon>
        <taxon>Rhabditidae</taxon>
        <taxon>Diploscapter</taxon>
    </lineage>
</organism>
<dbReference type="InterPro" id="IPR015943">
    <property type="entry name" value="WD40/YVTN_repeat-like_dom_sf"/>
</dbReference>
<dbReference type="GO" id="GO:0060271">
    <property type="term" value="P:cilium assembly"/>
    <property type="evidence" value="ECO:0007669"/>
    <property type="project" value="TreeGrafter"/>
</dbReference>
<evidence type="ECO:0000313" key="13">
    <source>
        <dbReference type="Proteomes" id="UP000218231"/>
    </source>
</evidence>
<keyword evidence="6" id="KW-0969">Cilium</keyword>
<dbReference type="GO" id="GO:0035721">
    <property type="term" value="P:intraciliary retrograde transport"/>
    <property type="evidence" value="ECO:0007669"/>
    <property type="project" value="InterPro"/>
</dbReference>
<evidence type="ECO:0000256" key="7">
    <source>
        <dbReference type="ARBA" id="ARBA00023273"/>
    </source>
</evidence>
<dbReference type="InterPro" id="IPR040379">
    <property type="entry name" value="WDR19/dyf-2"/>
</dbReference>
<feature type="domain" description="IFT80/172/WDR35 TPR" evidence="9">
    <location>
        <begin position="581"/>
        <end position="673"/>
    </location>
</feature>
<comment type="subcellular location">
    <subcellularLocation>
        <location evidence="1">Cell projection</location>
        <location evidence="1">Cilium</location>
    </subcellularLocation>
</comment>
<evidence type="ECO:0000313" key="12">
    <source>
        <dbReference type="EMBL" id="PAV74794.1"/>
    </source>
</evidence>
<dbReference type="PANTHER" id="PTHR14920:SF0">
    <property type="entry name" value="WD REPEAT DOMAIN 19"/>
    <property type="match status" value="1"/>
</dbReference>
<dbReference type="AlphaFoldDB" id="A0A2A2KLE5"/>
<dbReference type="GO" id="GO:0005929">
    <property type="term" value="C:cilium"/>
    <property type="evidence" value="ECO:0007669"/>
    <property type="project" value="UniProtKB-SubCell"/>
</dbReference>
<dbReference type="Pfam" id="PF23389">
    <property type="entry name" value="Beta-prop_WDR19_1st"/>
    <property type="match status" value="1"/>
</dbReference>
<keyword evidence="2" id="KW-0853">WD repeat</keyword>
<dbReference type="Proteomes" id="UP000218231">
    <property type="component" value="Unassembled WGS sequence"/>
</dbReference>
<protein>
    <submittedName>
        <fullName evidence="12">Uncharacterized protein</fullName>
    </submittedName>
</protein>
<dbReference type="InterPro" id="IPR056168">
    <property type="entry name" value="TPR_IF140/IFT172/WDR19"/>
</dbReference>
<gene>
    <name evidence="12" type="ORF">WR25_11812</name>
</gene>
<feature type="domain" description="WDR19 WD40 repeat" evidence="8">
    <location>
        <begin position="257"/>
        <end position="538"/>
    </location>
</feature>
<dbReference type="STRING" id="2018661.A0A2A2KLE5"/>
<evidence type="ECO:0000256" key="1">
    <source>
        <dbReference type="ARBA" id="ARBA00004138"/>
    </source>
</evidence>
<dbReference type="InterPro" id="IPR056157">
    <property type="entry name" value="TPR_IFT80_172_dom"/>
</dbReference>
<dbReference type="Pfam" id="PF24762">
    <property type="entry name" value="TPR_IF140-IFT172"/>
    <property type="match status" value="1"/>
</dbReference>
<keyword evidence="7" id="KW-0966">Cell projection</keyword>
<dbReference type="FunFam" id="1.25.40.470:FF:000009">
    <property type="entry name" value="WD repeat-containing protein 19 isoform X1"/>
    <property type="match status" value="1"/>
</dbReference>
<dbReference type="Gene3D" id="2.130.10.10">
    <property type="entry name" value="YVTN repeat-like/Quinoprotein amine dehydrogenase"/>
    <property type="match status" value="1"/>
</dbReference>
<dbReference type="InterPro" id="IPR011990">
    <property type="entry name" value="TPR-like_helical_dom_sf"/>
</dbReference>
<keyword evidence="3" id="KW-0677">Repeat</keyword>
<evidence type="ECO:0000259" key="8">
    <source>
        <dbReference type="Pfam" id="PF15911"/>
    </source>
</evidence>
<evidence type="ECO:0000256" key="4">
    <source>
        <dbReference type="ARBA" id="ARBA00022794"/>
    </source>
</evidence>
<dbReference type="GO" id="GO:0030991">
    <property type="term" value="C:intraciliary transport particle A"/>
    <property type="evidence" value="ECO:0007669"/>
    <property type="project" value="TreeGrafter"/>
</dbReference>
<keyword evidence="5" id="KW-0802">TPR repeat</keyword>
<accession>A0A2A2KLE5</accession>
<proteinExistence type="predicted"/>
<feature type="domain" description="IF140/IFT172/WDR19 TPR" evidence="11">
    <location>
        <begin position="754"/>
        <end position="988"/>
    </location>
</feature>
<sequence length="1110" mass="125313">MTGTTMLTLWDINSRDTDQIDTGTGARFRKVSLLGKHQKSITDVKFTKDDRIITLADDNNIIISNLEGDSLFTSHVGQEPSHMKIGEVKKQGNNTETVISCVLARSILMLTRMSELETPVNLQFQERYGHIVDYQWFNDGYITLGFDKGFIICISAQQTELGSELYSISDYKTYFGGVSVSQTFGKIFSVGDHQIKVREMSDMQDLFAMIEVDTDKDLCAVNCSEDGQMVAVSSESGSLYVYLTKMPTMAAAHNDIIAVLSTLNQIAVMPEADKQRQIAIDIEVEPTLIGVGPRHVAAVMNNRIWYYEYHSLNHYVPGASSDIPTAVSKSDYLSTVLDVKLSYEYAAVIMEGKLRLHKIVEHEGDQTATFPEPSRNAGLLAADLTDNFLIFSTDTNYIVYFSIEEWAVVSEYRHTSPIRQLFPDPDGIRSGLFDERLDSWIYSPVDDSMYKLPSVGSAVHYKGGLWETFTIDRDTFVVFDSHSIYVFLLAKGQIEKEQIMYIGSTKLPFGNTPLMLSKGIIYCQTNSGKPNGILLESHRTDTILEGKSHDIIQSLLDQALKLRRWAYAWRICEFTKNLAHWNLFAQAALVNTNVELALKIFRHIGDVSMVLALEQLLLIEEKNFLWGQIALFLGRFDQAESLLLNSSQPLEALNMRRYLMEWSKALTLAEKLAPHEIPIISKDYAEQLELLGDYPTALAHYEQGLVEDSPNFNSPVELQEHNEICNSGIARTSIRTGDIRKGVQLAKELEGRVVKRDCAMILEQMKQYSEAAELYEIGQFYDRAAAVCIKAKAWGKVGELLPHVKSPKIHAQYGKIMESEKKYKQAAVAFENAKDYDNLVRILLNHLNAPEEAVRVVRSSRSVEGAKLVAKFFSKLGDHASAIQFLVMSQCVQEAFQLAEAHDCMRQYADAIEDCGSSPQMTQLAEYFAAKGDAFNAGKFHLKAGHYSAALEYLISIEEDSEAIQLAIECAEKSQDKQIISRLISYLMGDVDGAPKDAEYLFRLYVALNMIREAAKTAVIVSREHQERGSYRVARDVLFAMYNKLLEKKIKIPQEMQNSLMLIHSYLIVKPLVKRKEMLKATRMLVRTANNISRFPSRKKNFKIYESESF</sequence>
<dbReference type="SUPFAM" id="SSF48452">
    <property type="entry name" value="TPR-like"/>
    <property type="match status" value="2"/>
</dbReference>
<evidence type="ECO:0000259" key="9">
    <source>
        <dbReference type="Pfam" id="PF23387"/>
    </source>
</evidence>
<feature type="domain" description="WDR19 first beta-propeller" evidence="10">
    <location>
        <begin position="28"/>
        <end position="237"/>
    </location>
</feature>
<dbReference type="GO" id="GO:0008104">
    <property type="term" value="P:intracellular protein localization"/>
    <property type="evidence" value="ECO:0007669"/>
    <property type="project" value="UniProtKB-ARBA"/>
</dbReference>
<dbReference type="OrthoDB" id="10250638at2759"/>
<keyword evidence="4" id="KW-0970">Cilium biogenesis/degradation</keyword>
<evidence type="ECO:0000256" key="2">
    <source>
        <dbReference type="ARBA" id="ARBA00022574"/>
    </source>
</evidence>
<evidence type="ECO:0000259" key="10">
    <source>
        <dbReference type="Pfam" id="PF23389"/>
    </source>
</evidence>
<comment type="caution">
    <text evidence="12">The sequence shown here is derived from an EMBL/GenBank/DDBJ whole genome shotgun (WGS) entry which is preliminary data.</text>
</comment>
<dbReference type="InterPro" id="IPR039468">
    <property type="entry name" value="WDR19_WD40_rpt"/>
</dbReference>
<dbReference type="InterPro" id="IPR057855">
    <property type="entry name" value="Beta-prop_WDR19_1st"/>
</dbReference>
<reference evidence="12 13" key="1">
    <citation type="journal article" date="2017" name="Curr. Biol.">
        <title>Genome architecture and evolution of a unichromosomal asexual nematode.</title>
        <authorList>
            <person name="Fradin H."/>
            <person name="Zegar C."/>
            <person name="Gutwein M."/>
            <person name="Lucas J."/>
            <person name="Kovtun M."/>
            <person name="Corcoran D."/>
            <person name="Baugh L.R."/>
            <person name="Kiontke K."/>
            <person name="Gunsalus K."/>
            <person name="Fitch D.H."/>
            <person name="Piano F."/>
        </authorList>
    </citation>
    <scope>NUCLEOTIDE SEQUENCE [LARGE SCALE GENOMIC DNA]</scope>
    <source>
        <strain evidence="12">PF1309</strain>
    </source>
</reference>